<dbReference type="GO" id="GO:0000118">
    <property type="term" value="C:histone deacetylase complex"/>
    <property type="evidence" value="ECO:0000318"/>
    <property type="project" value="GO_Central"/>
</dbReference>
<dbReference type="OMA" id="DDADERC"/>
<dbReference type="InterPro" id="IPR023696">
    <property type="entry name" value="Ureohydrolase_dom_sf"/>
</dbReference>
<dbReference type="InParanoid" id="A0CXG2"/>
<keyword evidence="4" id="KW-0804">Transcription</keyword>
<evidence type="ECO:0000256" key="2">
    <source>
        <dbReference type="ARBA" id="ARBA00022801"/>
    </source>
</evidence>
<dbReference type="InterPro" id="IPR037138">
    <property type="entry name" value="His_deacetylse_dom_sf"/>
</dbReference>
<dbReference type="eggNOG" id="KOG1342">
    <property type="taxonomic scope" value="Eukaryota"/>
</dbReference>
<dbReference type="PANTHER" id="PTHR10625">
    <property type="entry name" value="HISTONE DEACETYLASE HDAC1-RELATED"/>
    <property type="match status" value="1"/>
</dbReference>
<reference evidence="9 10" key="1">
    <citation type="journal article" date="2006" name="Nature">
        <title>Global trends of whole-genome duplications revealed by the ciliate Paramecium tetraurelia.</title>
        <authorList>
            <consortium name="Genoscope"/>
            <person name="Aury J.-M."/>
            <person name="Jaillon O."/>
            <person name="Duret L."/>
            <person name="Noel B."/>
            <person name="Jubin C."/>
            <person name="Porcel B.M."/>
            <person name="Segurens B."/>
            <person name="Daubin V."/>
            <person name="Anthouard V."/>
            <person name="Aiach N."/>
            <person name="Arnaiz O."/>
            <person name="Billaut A."/>
            <person name="Beisson J."/>
            <person name="Blanc I."/>
            <person name="Bouhouche K."/>
            <person name="Camara F."/>
            <person name="Duharcourt S."/>
            <person name="Guigo R."/>
            <person name="Gogendeau D."/>
            <person name="Katinka M."/>
            <person name="Keller A.-M."/>
            <person name="Kissmehl R."/>
            <person name="Klotz C."/>
            <person name="Koll F."/>
            <person name="Le Moue A."/>
            <person name="Lepere C."/>
            <person name="Malinsky S."/>
            <person name="Nowacki M."/>
            <person name="Nowak J.K."/>
            <person name="Plattner H."/>
            <person name="Poulain J."/>
            <person name="Ruiz F."/>
            <person name="Serrano V."/>
            <person name="Zagulski M."/>
            <person name="Dessen P."/>
            <person name="Betermier M."/>
            <person name="Weissenbach J."/>
            <person name="Scarpelli C."/>
            <person name="Schachter V."/>
            <person name="Sperling L."/>
            <person name="Meyer E."/>
            <person name="Cohen J."/>
            <person name="Wincker P."/>
        </authorList>
    </citation>
    <scope>NUCLEOTIDE SEQUENCE [LARGE SCALE GENOMIC DNA]</scope>
    <source>
        <strain evidence="9 10">Stock d4-2</strain>
    </source>
</reference>
<dbReference type="GO" id="GO:0141221">
    <property type="term" value="F:histone deacetylase activity, hydrolytic mechanism"/>
    <property type="evidence" value="ECO:0007669"/>
    <property type="project" value="UniProtKB-EC"/>
</dbReference>
<dbReference type="InterPro" id="IPR000286">
    <property type="entry name" value="HDACs"/>
</dbReference>
<feature type="binding site" evidence="6">
    <location>
        <position position="186"/>
    </location>
    <ligand>
        <name>substrate</name>
    </ligand>
</feature>
<feature type="active site" description="Proton acceptor" evidence="5">
    <location>
        <position position="178"/>
    </location>
</feature>
<dbReference type="PRINTS" id="PR01271">
    <property type="entry name" value="HISDACETLASE"/>
</dbReference>
<evidence type="ECO:0000256" key="6">
    <source>
        <dbReference type="PIRSR" id="PIRSR037913-2"/>
    </source>
</evidence>
<dbReference type="FunCoup" id="A0CXG2">
    <property type="interactions" value="1279"/>
</dbReference>
<evidence type="ECO:0000256" key="1">
    <source>
        <dbReference type="ARBA" id="ARBA00012111"/>
    </source>
</evidence>
<dbReference type="PRINTS" id="PR01270">
    <property type="entry name" value="HDASUPER"/>
</dbReference>
<evidence type="ECO:0000256" key="5">
    <source>
        <dbReference type="PIRSR" id="PIRSR037913-1"/>
    </source>
</evidence>
<dbReference type="Proteomes" id="UP000000600">
    <property type="component" value="Unassembled WGS sequence"/>
</dbReference>
<comment type="catalytic activity">
    <reaction evidence="4">
        <text>N(6)-acetyl-L-lysyl-[histone] + H2O = L-lysyl-[histone] + acetate</text>
        <dbReference type="Rhea" id="RHEA:58196"/>
        <dbReference type="Rhea" id="RHEA-COMP:9845"/>
        <dbReference type="Rhea" id="RHEA-COMP:11338"/>
        <dbReference type="ChEBI" id="CHEBI:15377"/>
        <dbReference type="ChEBI" id="CHEBI:29969"/>
        <dbReference type="ChEBI" id="CHEBI:30089"/>
        <dbReference type="ChEBI" id="CHEBI:61930"/>
        <dbReference type="EC" id="3.5.1.98"/>
    </reaction>
</comment>
<evidence type="ECO:0000259" key="8">
    <source>
        <dbReference type="Pfam" id="PF00850"/>
    </source>
</evidence>
<evidence type="ECO:0000313" key="9">
    <source>
        <dbReference type="EMBL" id="CAK75479.1"/>
    </source>
</evidence>
<dbReference type="OrthoDB" id="1918432at2759"/>
<dbReference type="Gene3D" id="3.40.800.20">
    <property type="entry name" value="Histone deacetylase domain"/>
    <property type="match status" value="1"/>
</dbReference>
<feature type="binding site" evidence="6">
    <location>
        <position position="136"/>
    </location>
    <ligand>
        <name>substrate</name>
    </ligand>
</feature>
<dbReference type="EMBL" id="CT868208">
    <property type="protein sequence ID" value="CAK75479.1"/>
    <property type="molecule type" value="Genomic_DNA"/>
</dbReference>
<feature type="binding site" evidence="7">
    <location>
        <position position="215"/>
    </location>
    <ligand>
        <name>a divalent metal cation</name>
        <dbReference type="ChEBI" id="CHEBI:60240"/>
    </ligand>
</feature>
<organism evidence="9 10">
    <name type="scientific">Paramecium tetraurelia</name>
    <dbReference type="NCBI Taxonomy" id="5888"/>
    <lineage>
        <taxon>Eukaryota</taxon>
        <taxon>Sar</taxon>
        <taxon>Alveolata</taxon>
        <taxon>Ciliophora</taxon>
        <taxon>Intramacronucleata</taxon>
        <taxon>Oligohymenophorea</taxon>
        <taxon>Peniculida</taxon>
        <taxon>Parameciidae</taxon>
        <taxon>Paramecium</taxon>
    </lineage>
</organism>
<dbReference type="InterPro" id="IPR023801">
    <property type="entry name" value="His_deacetylse_dom"/>
</dbReference>
<dbReference type="GO" id="GO:0040029">
    <property type="term" value="P:epigenetic regulation of gene expression"/>
    <property type="evidence" value="ECO:0000318"/>
    <property type="project" value="GO_Central"/>
</dbReference>
<gene>
    <name evidence="9" type="ORF">GSPATT00011111001</name>
</gene>
<dbReference type="InterPro" id="IPR003084">
    <property type="entry name" value="HDAC_I/II"/>
</dbReference>
<feature type="binding site" evidence="7">
    <location>
        <position position="213"/>
    </location>
    <ligand>
        <name>a divalent metal cation</name>
        <dbReference type="ChEBI" id="CHEBI:60240"/>
    </ligand>
</feature>
<evidence type="ECO:0000256" key="7">
    <source>
        <dbReference type="PIRSR" id="PIRSR037913-3"/>
    </source>
</evidence>
<keyword evidence="4" id="KW-0539">Nucleus</keyword>
<proteinExistence type="inferred from homology"/>
<feature type="binding site" evidence="6">
    <location>
        <position position="341"/>
    </location>
    <ligand>
        <name>substrate</name>
    </ligand>
</feature>
<keyword evidence="4" id="KW-0805">Transcription regulation</keyword>
<keyword evidence="7" id="KW-0479">Metal-binding</keyword>
<dbReference type="RefSeq" id="XP_001442876.1">
    <property type="nucleotide sequence ID" value="XM_001442839.1"/>
</dbReference>
<protein>
    <recommendedName>
        <fullName evidence="1 4">Histone deacetylase</fullName>
        <ecNumber evidence="1 4">3.5.1.98</ecNumber>
    </recommendedName>
</protein>
<keyword evidence="2 4" id="KW-0378">Hydrolase</keyword>
<dbReference type="GO" id="GO:0004407">
    <property type="term" value="F:histone deacetylase activity"/>
    <property type="evidence" value="ECO:0000318"/>
    <property type="project" value="GO_Central"/>
</dbReference>
<dbReference type="SUPFAM" id="SSF52768">
    <property type="entry name" value="Arginase/deacetylase"/>
    <property type="match status" value="1"/>
</dbReference>
<dbReference type="EC" id="3.5.1.98" evidence="1 4"/>
<dbReference type="HOGENOM" id="CLU_007727_7_4_1"/>
<dbReference type="STRING" id="5888.A0CXG2"/>
<feature type="binding site" evidence="7">
    <location>
        <position position="302"/>
    </location>
    <ligand>
        <name>a divalent metal cation</name>
        <dbReference type="ChEBI" id="CHEBI:60240"/>
    </ligand>
</feature>
<dbReference type="GO" id="GO:0046872">
    <property type="term" value="F:metal ion binding"/>
    <property type="evidence" value="ECO:0007669"/>
    <property type="project" value="UniProtKB-KW"/>
</dbReference>
<dbReference type="Pfam" id="PF00850">
    <property type="entry name" value="Hist_deacetyl"/>
    <property type="match status" value="1"/>
</dbReference>
<evidence type="ECO:0000256" key="3">
    <source>
        <dbReference type="ARBA" id="ARBA00022853"/>
    </source>
</evidence>
<comment type="subcellular location">
    <subcellularLocation>
        <location evidence="4">Nucleus</location>
    </subcellularLocation>
</comment>
<name>A0CXG2_PARTE</name>
<dbReference type="AlphaFoldDB" id="A0CXG2"/>
<keyword evidence="10" id="KW-1185">Reference proteome</keyword>
<accession>A0CXG2</accession>
<evidence type="ECO:0000313" key="10">
    <source>
        <dbReference type="Proteomes" id="UP000000600"/>
    </source>
</evidence>
<dbReference type="CDD" id="cd09991">
    <property type="entry name" value="HDAC_classI"/>
    <property type="match status" value="1"/>
</dbReference>
<dbReference type="PANTHER" id="PTHR10625:SF44">
    <property type="entry name" value="HISTONE DEACETYLASE 19"/>
    <property type="match status" value="1"/>
</dbReference>
<feature type="domain" description="Histone deacetylase" evidence="8">
    <location>
        <begin position="29"/>
        <end position="354"/>
    </location>
</feature>
<keyword evidence="3 4" id="KW-0156">Chromatin regulator</keyword>
<sequence length="482" mass="54766">MIQADSDSSRRVAYFYNRLIGKFHYGKEHPMKPKRIAMAHSLIVNFGQLYRSLDVYLIREAQLEELQKFHDPEYVTYLSQYMSENKVNFVKEYCSTNNDGVIPENLLEEYRLITKWSQNKNTKNLNSEYKVGDSADNPTFSGLFSYCQFSAGASIDCAHTILTGQADIAINWSGGLHHAKKKEAAGFCYINDIVLCILELLRIYVRVLYVDIDCHHGDGVEEAFYLTNRVMTLSFHQYGDDFFPGTGQLNSVGLGVGRYYAVNVPLKPGISDEPYLDLFKKVTSRVMETFRPDCVVMQCGADSLSLDRLGALNLSIKGHGQCISYMKQFGIPLILLGGGGYTIQNVSRCWAYETGICLGQTIDQSIPSNDVYYKNYGGDYHLHFPIQKNVENKNKAEDLNKIVSQVYDHLHNLENAPGIHFHDVPYSFYPNMELEKDEDNKMKMDVKQEISLFELEKNLGISDEAHEISVNSGSRKLHSKES</sequence>
<evidence type="ECO:0000256" key="4">
    <source>
        <dbReference type="PIRNR" id="PIRNR037913"/>
    </source>
</evidence>
<dbReference type="KEGG" id="ptm:GSPATT00011111001"/>
<dbReference type="PIRSF" id="PIRSF037913">
    <property type="entry name" value="His_deacetylse_1"/>
    <property type="match status" value="1"/>
</dbReference>
<comment type="similarity">
    <text evidence="4">Belongs to the histone deacetylase family. HD Type 1 subfamily.</text>
</comment>
<dbReference type="GeneID" id="5028661"/>